<comment type="subcellular location">
    <subcellularLocation>
        <location evidence="1">Membrane</location>
        <topology evidence="1">Multi-pass membrane protein</topology>
    </subcellularLocation>
</comment>
<comment type="caution">
    <text evidence="12">The sequence shown here is derived from an EMBL/GenBank/DDBJ whole genome shotgun (WGS) entry which is preliminary data.</text>
</comment>
<feature type="domain" description="CSC1/OSCA1-like N-terminal transmembrane" evidence="10">
    <location>
        <begin position="778"/>
        <end position="928"/>
    </location>
</feature>
<evidence type="ECO:0000256" key="6">
    <source>
        <dbReference type="ARBA" id="ARBA00023136"/>
    </source>
</evidence>
<dbReference type="OrthoDB" id="446099at2759"/>
<evidence type="ECO:0000259" key="9">
    <source>
        <dbReference type="Pfam" id="PF02714"/>
    </source>
</evidence>
<evidence type="ECO:0000256" key="8">
    <source>
        <dbReference type="SAM" id="Phobius"/>
    </source>
</evidence>
<evidence type="ECO:0000256" key="1">
    <source>
        <dbReference type="ARBA" id="ARBA00004141"/>
    </source>
</evidence>
<dbReference type="GO" id="GO:0005227">
    <property type="term" value="F:calcium-activated cation channel activity"/>
    <property type="evidence" value="ECO:0007669"/>
    <property type="project" value="InterPro"/>
</dbReference>
<dbReference type="InterPro" id="IPR003864">
    <property type="entry name" value="CSC1/OSCA1-like_7TM"/>
</dbReference>
<dbReference type="AlphaFoldDB" id="A0A813G604"/>
<dbReference type="Pfam" id="PF02714">
    <property type="entry name" value="RSN1_7TM"/>
    <property type="match status" value="1"/>
</dbReference>
<keyword evidence="3" id="KW-0813">Transport</keyword>
<feature type="transmembrane region" description="Helical" evidence="8">
    <location>
        <begin position="776"/>
        <end position="799"/>
    </location>
</feature>
<evidence type="ECO:0000313" key="12">
    <source>
        <dbReference type="EMBL" id="CAE8619687.1"/>
    </source>
</evidence>
<feature type="domain" description="CSC1/OSCA1-like 7TM region" evidence="9">
    <location>
        <begin position="1122"/>
        <end position="1251"/>
    </location>
</feature>
<keyword evidence="5 8" id="KW-1133">Transmembrane helix</keyword>
<feature type="transmembrane region" description="Helical" evidence="8">
    <location>
        <begin position="1121"/>
        <end position="1144"/>
    </location>
</feature>
<evidence type="ECO:0000313" key="13">
    <source>
        <dbReference type="Proteomes" id="UP000654075"/>
    </source>
</evidence>
<comment type="similarity">
    <text evidence="2">Belongs to the CSC1 (TC 1.A.17) family.</text>
</comment>
<keyword evidence="13" id="KW-1185">Reference proteome</keyword>
<feature type="transmembrane region" description="Helical" evidence="8">
    <location>
        <begin position="1174"/>
        <end position="1195"/>
    </location>
</feature>
<protein>
    <recommendedName>
        <fullName evidence="14">CSC1/OSCA1-like cytosolic domain-containing protein</fullName>
    </recommendedName>
</protein>
<keyword evidence="6 8" id="KW-0472">Membrane</keyword>
<evidence type="ECO:0000256" key="4">
    <source>
        <dbReference type="ARBA" id="ARBA00022692"/>
    </source>
</evidence>
<evidence type="ECO:0000256" key="3">
    <source>
        <dbReference type="ARBA" id="ARBA00022448"/>
    </source>
</evidence>
<dbReference type="Pfam" id="PF14703">
    <property type="entry name" value="PHM7_cyt"/>
    <property type="match status" value="1"/>
</dbReference>
<feature type="transmembrane region" description="Helical" evidence="8">
    <location>
        <begin position="907"/>
        <end position="929"/>
    </location>
</feature>
<dbReference type="Proteomes" id="UP000654075">
    <property type="component" value="Unassembled WGS sequence"/>
</dbReference>
<feature type="region of interest" description="Disordered" evidence="7">
    <location>
        <begin position="412"/>
        <end position="433"/>
    </location>
</feature>
<dbReference type="InterPro" id="IPR032880">
    <property type="entry name" value="CSC1/OSCA1-like_N"/>
</dbReference>
<name>A0A813G604_POLGL</name>
<gene>
    <name evidence="12" type="ORF">PGLA1383_LOCUS37272</name>
</gene>
<evidence type="ECO:0000256" key="7">
    <source>
        <dbReference type="SAM" id="MobiDB-lite"/>
    </source>
</evidence>
<dbReference type="GO" id="GO:0005886">
    <property type="term" value="C:plasma membrane"/>
    <property type="evidence" value="ECO:0007669"/>
    <property type="project" value="TreeGrafter"/>
</dbReference>
<evidence type="ECO:0000259" key="10">
    <source>
        <dbReference type="Pfam" id="PF13967"/>
    </source>
</evidence>
<dbReference type="PANTHER" id="PTHR13018">
    <property type="entry name" value="PROBABLE MEMBRANE PROTEIN DUF221-RELATED"/>
    <property type="match status" value="1"/>
</dbReference>
<keyword evidence="4 8" id="KW-0812">Transmembrane</keyword>
<sequence length="1251" mass="138626">MEAVLRRDNAGPNRAAHRYLQSAAKESRSLEATLFTVDEQLAALERECSCPRPRSERLAPAPRLQHVGSELSLSTASPAEQEASAASARAKLRLRLQLQHRSHLARRGRVPGALAGESRQPGGKVSLRLLHVSPRYGKVNSRLIGIHRCRGMKRKIAEGRFVDTIGKFRQVEFRAAMQKAPEPASPAPALLRRTLVAWDRRRSPAEAVEYARADGSSDTLRFCLWATKEDIQLLFSWCSWSEQAAQRLAQRRKQEEAKGGLSGSRLPLSGAPCPTRPYPVFIPSKGRARVAHLNWRAPHVFGEFPTAAGGETKASQSPHPLVVAVVEPAEAASYREAWPQLPLLILPEGELGPSFVRWAVQRLCTAFREERPSGELGAVLRLQCCWLSDDNITCFYRLEQLPAESLQDAEDRVRQLQGSRGSDRPALLSRPLGRRRERRGEGPMFAEALLAMQRRASLSNFAVCGFLRDDGTASWKMAEWALNSTSVFKIVLLNCAELWRLQAEYLPQLRMFEDVCLNVQVRNQGGRILKSMGYCYWAVNKRSGGCESQRTERAAASHCTGLDDLIPEDAFLTLSPSAQEAVEHVYGWVHRDEARSRQRQVELGLDAPLPALSAPESFAALRDRAAEPGGGSQTSSLSHSAPIEETKAKHSMLRLSAPASVWLALLVVAGQGTHNAAALAEAGADSTCSAGRRCGKSHTPAELVSLEEERSIQSEDSSVHLLQTSVGVASRVAPLSFAEIIRDNIGLYPEFNNATDGVTTGAEIIGVAANQAGDMLAFQSAVVTHTGITVSCVCIFLVLRKRYPSMYQHNSEIYDKLKQQPLAMTDSLLDPIYVSLKVKLDDVVEVAGLDHAMLVAFSQFTIQLMLALGLPALCILSPLYYFAGGGAAGEDHLSWFGFGNVRQGNDVTWVTGIFVWYVVVVTQMLVFRWHSREYIPRRQLWLMKMPEPRCNTVLVENIPDDYQNEAKLGEFFGDIFGPGSVQKAVIVRDTSELLKAMKARDQRYQELQQAEFEYFTHGSANPGAAEQASAGWESKRQGLENTVKDAEVNVEKLRAAATASTTNVSSSAFVTFSDQKQSIMALSMRYTEDDEEFMVSVPPDPSDVIYSDLQVDWRVEDVTELTGYACIAALFFGFMPIVTGITAITNLESLGQRFPLIATFADNHEGFKSLWDGLMGSAGLTIFMSFLPTFLVMIFTKFFALRAEAWLQHRIQQWYFYFLVVFVLLVTAVGDSLWRQATNLMQRPMEIFSIL</sequence>
<dbReference type="EMBL" id="CAJNNV010027202">
    <property type="protein sequence ID" value="CAE8619687.1"/>
    <property type="molecule type" value="Genomic_DNA"/>
</dbReference>
<accession>A0A813G604</accession>
<evidence type="ECO:0000256" key="2">
    <source>
        <dbReference type="ARBA" id="ARBA00007779"/>
    </source>
</evidence>
<reference evidence="12" key="1">
    <citation type="submission" date="2021-02" db="EMBL/GenBank/DDBJ databases">
        <authorList>
            <person name="Dougan E. K."/>
            <person name="Rhodes N."/>
            <person name="Thang M."/>
            <person name="Chan C."/>
        </authorList>
    </citation>
    <scope>NUCLEOTIDE SEQUENCE</scope>
</reference>
<organism evidence="12 13">
    <name type="scientific">Polarella glacialis</name>
    <name type="common">Dinoflagellate</name>
    <dbReference type="NCBI Taxonomy" id="89957"/>
    <lineage>
        <taxon>Eukaryota</taxon>
        <taxon>Sar</taxon>
        <taxon>Alveolata</taxon>
        <taxon>Dinophyceae</taxon>
        <taxon>Suessiales</taxon>
        <taxon>Suessiaceae</taxon>
        <taxon>Polarella</taxon>
    </lineage>
</organism>
<feature type="transmembrane region" description="Helical" evidence="8">
    <location>
        <begin position="864"/>
        <end position="887"/>
    </location>
</feature>
<feature type="transmembrane region" description="Helical" evidence="8">
    <location>
        <begin position="1215"/>
        <end position="1234"/>
    </location>
</feature>
<dbReference type="InterPro" id="IPR027815">
    <property type="entry name" value="CSC1/OSCA1-like_cyt"/>
</dbReference>
<evidence type="ECO:0008006" key="14">
    <source>
        <dbReference type="Google" id="ProtNLM"/>
    </source>
</evidence>
<dbReference type="PANTHER" id="PTHR13018:SF139">
    <property type="entry name" value="PHOSPHATE METABOLISM PROTEIN 7"/>
    <property type="match status" value="1"/>
</dbReference>
<feature type="domain" description="CSC1/OSCA1-like cytosolic" evidence="11">
    <location>
        <begin position="952"/>
        <end position="1107"/>
    </location>
</feature>
<feature type="non-terminal residue" evidence="12">
    <location>
        <position position="1"/>
    </location>
</feature>
<evidence type="ECO:0000259" key="11">
    <source>
        <dbReference type="Pfam" id="PF14703"/>
    </source>
</evidence>
<dbReference type="InterPro" id="IPR045122">
    <property type="entry name" value="Csc1-like"/>
</dbReference>
<dbReference type="Pfam" id="PF13967">
    <property type="entry name" value="RSN1_TM"/>
    <property type="match status" value="1"/>
</dbReference>
<proteinExistence type="inferred from homology"/>
<evidence type="ECO:0000256" key="5">
    <source>
        <dbReference type="ARBA" id="ARBA00022989"/>
    </source>
</evidence>